<dbReference type="Pfam" id="PF03817">
    <property type="entry name" value="MadL"/>
    <property type="match status" value="1"/>
</dbReference>
<keyword evidence="1" id="KW-0472">Membrane</keyword>
<evidence type="ECO:0000256" key="1">
    <source>
        <dbReference type="SAM" id="Phobius"/>
    </source>
</evidence>
<dbReference type="EMBL" id="CP104214">
    <property type="protein sequence ID" value="UWX69382.1"/>
    <property type="molecule type" value="Genomic_DNA"/>
</dbReference>
<feature type="transmembrane region" description="Helical" evidence="1">
    <location>
        <begin position="86"/>
        <end position="112"/>
    </location>
</feature>
<sequence>MIIYGTAMLAVCYLAGLAIGDLLGLLIGTSVNVGGVGISMILLIALRWYLCRKGALPAETDAGVGFWRAMYIPVTVAMAASQDVSAAISGGLIALLAALAAIFICAFAIAILARTGRDTTSLDVQMAHQLDARG</sequence>
<reference evidence="2 4" key="1">
    <citation type="submission" date="2014-04" db="EMBL/GenBank/DDBJ databases">
        <authorList>
            <person name="Bishop-Lilly K.A."/>
            <person name="Broomall S.M."/>
            <person name="Chain P.S."/>
            <person name="Chertkov O."/>
            <person name="Coyne S.R."/>
            <person name="Daligault H.E."/>
            <person name="Davenport K.W."/>
            <person name="Erkkila T."/>
            <person name="Frey K.G."/>
            <person name="Gibbons H.S."/>
            <person name="Gu W."/>
            <person name="Jaissle J."/>
            <person name="Johnson S.L."/>
            <person name="Koroleva G.I."/>
            <person name="Ladner J.T."/>
            <person name="Lo C.-C."/>
            <person name="Minogue T.D."/>
            <person name="Munk C."/>
            <person name="Palacios G.F."/>
            <person name="Redden C.L."/>
            <person name="Rosenzweig C.N."/>
            <person name="Scholz M.B."/>
            <person name="Teshima H."/>
            <person name="Xu Y."/>
        </authorList>
    </citation>
    <scope>NUCLEOTIDE SEQUENCE [LARGE SCALE GENOMIC DNA]</scope>
    <source>
        <strain evidence="4">gladioli</strain>
        <strain evidence="2">Gladioli</strain>
    </source>
</reference>
<gene>
    <name evidence="2" type="primary">madL</name>
    <name evidence="2" type="ORF">DM48_6880</name>
    <name evidence="3" type="ORF">NYZ96_14380</name>
</gene>
<evidence type="ECO:0000313" key="4">
    <source>
        <dbReference type="Proteomes" id="UP000029590"/>
    </source>
</evidence>
<keyword evidence="1" id="KW-1133">Transmembrane helix</keyword>
<feature type="transmembrane region" description="Helical" evidence="1">
    <location>
        <begin position="7"/>
        <end position="27"/>
    </location>
</feature>
<dbReference type="Proteomes" id="UP000029590">
    <property type="component" value="Unassembled WGS sequence"/>
</dbReference>
<dbReference type="RefSeq" id="WP_036049816.1">
    <property type="nucleotide sequence ID" value="NZ_CADEPW010000010.1"/>
</dbReference>
<accession>A0AAW7RF24</accession>
<feature type="transmembrane region" description="Helical" evidence="1">
    <location>
        <begin position="62"/>
        <end position="80"/>
    </location>
</feature>
<evidence type="ECO:0000313" key="3">
    <source>
        <dbReference type="EMBL" id="UWX69382.1"/>
    </source>
</evidence>
<dbReference type="NCBIfam" id="TIGR00807">
    <property type="entry name" value="malonate_madL"/>
    <property type="match status" value="1"/>
</dbReference>
<organism evidence="2 4">
    <name type="scientific">Burkholderia gladioli</name>
    <name type="common">Pseudomonas marginata</name>
    <name type="synonym">Phytomonas marginata</name>
    <dbReference type="NCBI Taxonomy" id="28095"/>
    <lineage>
        <taxon>Bacteria</taxon>
        <taxon>Pseudomonadati</taxon>
        <taxon>Pseudomonadota</taxon>
        <taxon>Betaproteobacteria</taxon>
        <taxon>Burkholderiales</taxon>
        <taxon>Burkholderiaceae</taxon>
        <taxon>Burkholderia</taxon>
    </lineage>
</organism>
<name>A0AAW7RF24_BURGA</name>
<proteinExistence type="predicted"/>
<keyword evidence="1" id="KW-0812">Transmembrane</keyword>
<evidence type="ECO:0000313" key="2">
    <source>
        <dbReference type="EMBL" id="KGC11348.1"/>
    </source>
</evidence>
<dbReference type="GO" id="GO:0016020">
    <property type="term" value="C:membrane"/>
    <property type="evidence" value="ECO:0007669"/>
    <property type="project" value="InterPro"/>
</dbReference>
<protein>
    <submittedName>
        <fullName evidence="3">Malonate transporter subunit MadL</fullName>
    </submittedName>
    <submittedName>
        <fullName evidence="2">Malonate transporter, MadL subunit</fullName>
    </submittedName>
</protein>
<reference evidence="3" key="2">
    <citation type="submission" date="2022-09" db="EMBL/GenBank/DDBJ databases">
        <title>Genomic of Burkholderia gladioli.</title>
        <authorList>
            <person name="Wu H."/>
        </authorList>
    </citation>
    <scope>NUCLEOTIDE SEQUENCE</scope>
    <source>
        <strain evidence="3">ZN-S4</strain>
    </source>
</reference>
<dbReference type="AlphaFoldDB" id="A0AAW7RF24"/>
<feature type="transmembrane region" description="Helical" evidence="1">
    <location>
        <begin position="33"/>
        <end position="50"/>
    </location>
</feature>
<dbReference type="Proteomes" id="UP001059745">
    <property type="component" value="Chromosome 1"/>
</dbReference>
<dbReference type="EMBL" id="JPGG01000017">
    <property type="protein sequence ID" value="KGC11348.1"/>
    <property type="molecule type" value="Genomic_DNA"/>
</dbReference>
<dbReference type="InterPro" id="IPR004690">
    <property type="entry name" value="Maln_transptMadL"/>
</dbReference>